<dbReference type="Gene3D" id="1.25.40.10">
    <property type="entry name" value="Tetratricopeptide repeat domain"/>
    <property type="match status" value="6"/>
</dbReference>
<feature type="repeat" description="TPR" evidence="3">
    <location>
        <begin position="995"/>
        <end position="1028"/>
    </location>
</feature>
<dbReference type="SUPFAM" id="SSF48452">
    <property type="entry name" value="TPR-like"/>
    <property type="match status" value="3"/>
</dbReference>
<name>A0A2A5CE75_9GAMM</name>
<evidence type="ECO:0000313" key="5">
    <source>
        <dbReference type="Proteomes" id="UP000228987"/>
    </source>
</evidence>
<keyword evidence="2 3" id="KW-0802">TPR repeat</keyword>
<dbReference type="EMBL" id="NVWI01000004">
    <property type="protein sequence ID" value="PCJ41676.1"/>
    <property type="molecule type" value="Genomic_DNA"/>
</dbReference>
<accession>A0A2A5CE75</accession>
<dbReference type="InterPro" id="IPR013105">
    <property type="entry name" value="TPR_2"/>
</dbReference>
<feature type="repeat" description="TPR" evidence="3">
    <location>
        <begin position="559"/>
        <end position="592"/>
    </location>
</feature>
<feature type="repeat" description="TPR" evidence="3">
    <location>
        <begin position="525"/>
        <end position="558"/>
    </location>
</feature>
<feature type="repeat" description="TPR" evidence="3">
    <location>
        <begin position="487"/>
        <end position="520"/>
    </location>
</feature>
<protein>
    <submittedName>
        <fullName evidence="4">Uncharacterized protein</fullName>
    </submittedName>
</protein>
<dbReference type="InterPro" id="IPR019734">
    <property type="entry name" value="TPR_rpt"/>
</dbReference>
<dbReference type="Pfam" id="PF00515">
    <property type="entry name" value="TPR_1"/>
    <property type="match status" value="2"/>
</dbReference>
<feature type="repeat" description="TPR" evidence="3">
    <location>
        <begin position="60"/>
        <end position="93"/>
    </location>
</feature>
<dbReference type="PANTHER" id="PTHR44809:SF1">
    <property type="entry name" value="PROTEIN O-MANNOSYL-TRANSFERASE TMTC1"/>
    <property type="match status" value="1"/>
</dbReference>
<feature type="repeat" description="TPR" evidence="3">
    <location>
        <begin position="961"/>
        <end position="994"/>
    </location>
</feature>
<evidence type="ECO:0000256" key="1">
    <source>
        <dbReference type="ARBA" id="ARBA00022737"/>
    </source>
</evidence>
<dbReference type="InterPro" id="IPR006597">
    <property type="entry name" value="Sel1-like"/>
</dbReference>
<evidence type="ECO:0000256" key="3">
    <source>
        <dbReference type="PROSITE-ProRule" id="PRU00339"/>
    </source>
</evidence>
<dbReference type="InterPro" id="IPR011990">
    <property type="entry name" value="TPR-like_helical_dom_sf"/>
</dbReference>
<dbReference type="Proteomes" id="UP000228987">
    <property type="component" value="Unassembled WGS sequence"/>
</dbReference>
<reference evidence="5" key="1">
    <citation type="submission" date="2017-08" db="EMBL/GenBank/DDBJ databases">
        <title>A dynamic microbial community with high functional redundancy inhabits the cold, oxic subseafloor aquifer.</title>
        <authorList>
            <person name="Tully B.J."/>
            <person name="Wheat C.G."/>
            <person name="Glazer B.T."/>
            <person name="Huber J.A."/>
        </authorList>
    </citation>
    <scope>NUCLEOTIDE SEQUENCE [LARGE SCALE GENOMIC DNA]</scope>
</reference>
<dbReference type="Gene3D" id="3.40.50.2000">
    <property type="entry name" value="Glycogen Phosphorylase B"/>
    <property type="match status" value="3"/>
</dbReference>
<feature type="repeat" description="TPR" evidence="3">
    <location>
        <begin position="453"/>
        <end position="486"/>
    </location>
</feature>
<dbReference type="Pfam" id="PF13424">
    <property type="entry name" value="TPR_12"/>
    <property type="match status" value="1"/>
</dbReference>
<dbReference type="SMART" id="SM00028">
    <property type="entry name" value="TPR"/>
    <property type="match status" value="13"/>
</dbReference>
<dbReference type="Pfam" id="PF13432">
    <property type="entry name" value="TPR_16"/>
    <property type="match status" value="2"/>
</dbReference>
<gene>
    <name evidence="4" type="ORF">COA71_06585</name>
</gene>
<feature type="repeat" description="TPR" evidence="3">
    <location>
        <begin position="26"/>
        <end position="59"/>
    </location>
</feature>
<sequence length="1414" mass="160722">MAVDRKTLGKELNSLKLSLTKAPQDTKLHLKLGNCHYFLQQYEEARSAYLKAISLNKNLPEAHNNIGVVLRNLNKFKEAIKYFKQAVQLQPKYIDAIFNIAHTHLLIGEYEEGWKYYYARLLHPIVKINSHPSPSWQGEPLAGKKILLLAEQGLGDVIQAYRYIKRLQALGAEVILECPKPLLGLFENDGIADQIVIKGHQLPWVDFHIYAMSIPAVLKDDENSFSYAYSYLKADPRYIKDWKTKLEQFKGLKIGICWQGNPNFKEDQWRSFKLGEFAAIADIAGISLISIQKGEHGTLQIKEFKKKYALTNIDEYCNKERDFQDTAAIISGLDLVISSDTSVAHLAGALGIPTWIALSCYADWRWLASRTDSPWYPSIKIFRQRIPGDWPQVFKQIKTTLQLQLKTFNQPEPPAPNSRQHELKRAGRFYQEGAVDKAIASCLDAINTNPAFTEAYNLLGMIYGEKKNFGLAILHFKQSLLIQPSQGLTLNNLGLCLYNTKQFKKAIEHFIKALGLISDQSADKTAIYNNLGLAYTGTGALPDAEKSFQIALELAPNNIKAWKNYGIALKKLNKLELAEKAFRKAITLNSEYADAHYLLGSLLLLQNRTREAWPEYQWRFQRDEVKIRSHSSPLWTGQSLKNKTLLLLAEQGIGDMLQAIRFAKQLKAEGTRLIVESNGALKRLFTFCPEIDQVILRNEPLPQADYHIHLMSIPAALNINSDQFSSVSPYLKAEPVLVQEWGRLLGKKKKFRIGIIWQGNPTFWEDQWRSIPLKEFLIFSGIPEIEIVSLQKGQSANWQLTSLENSFSIKNSNKLKNTERDFMDTAAIMMNLDLIITSDTSVAHLTGALGIPVWVLLGQFSDWRWLQDREDSPWYPSMRLFRQGEAENWSEVFQQVLLTLAENLKSNKPEAAKAIFNKLIELNPLNPNPCISLGMLLETQGKSKQALACYQQAIKAAPDFALAYYCEGNAFRKFAEPNLAKQAYQKAIQIQPNIADAHYNLGNIYMEEEKFELAEKHYHDAIKISSKNAEYYVNLGFVQEQQFRLKDAEKTNLQALSIRPDQYDAHINIGNVLKKKNQQDKAETAYRKAISLNPDSPDGHFNLATLLLLQGRFKEAWPEYRWRLKRKIASISPHASIEWTGEPLQHKTIIILAEQGMGDIIQGVRYVKHLKTESTRIIIECPSPLHTIFNLIPEIDQLVIKGTSLPTADYHVPIMNIPGILNVDLNDLADGQPYLKASLEAINEWKRKLGKTNKFRIGIVWQGNPDFPNDKARSIPLMQFSSLAKISSIELVSLQVGAAGTDQISTFKNKFPLTVVDETLNRKRNFMDTAALMLNMDLIIASDTSVAHLAGALNVPVWVLLQKSADWRWMLDRTDSPWYPSMRLFRQQQHGNWEQLFETVILELGTLIQHPPTA</sequence>
<dbReference type="Pfam" id="PF07719">
    <property type="entry name" value="TPR_2"/>
    <property type="match status" value="1"/>
</dbReference>
<dbReference type="PROSITE" id="PS50293">
    <property type="entry name" value="TPR_REGION"/>
    <property type="match status" value="3"/>
</dbReference>
<dbReference type="SUPFAM" id="SSF53756">
    <property type="entry name" value="UDP-Glycosyltransferase/glycogen phosphorylase"/>
    <property type="match status" value="3"/>
</dbReference>
<dbReference type="Pfam" id="PF13181">
    <property type="entry name" value="TPR_8"/>
    <property type="match status" value="1"/>
</dbReference>
<evidence type="ECO:0000256" key="2">
    <source>
        <dbReference type="ARBA" id="ARBA00022803"/>
    </source>
</evidence>
<dbReference type="SMART" id="SM00671">
    <property type="entry name" value="SEL1"/>
    <property type="match status" value="4"/>
</dbReference>
<dbReference type="Pfam" id="PF13414">
    <property type="entry name" value="TPR_11"/>
    <property type="match status" value="1"/>
</dbReference>
<organism evidence="4 5">
    <name type="scientific">SAR86 cluster bacterium</name>
    <dbReference type="NCBI Taxonomy" id="2030880"/>
    <lineage>
        <taxon>Bacteria</taxon>
        <taxon>Pseudomonadati</taxon>
        <taxon>Pseudomonadota</taxon>
        <taxon>Gammaproteobacteria</taxon>
        <taxon>SAR86 cluster</taxon>
    </lineage>
</organism>
<keyword evidence="1" id="KW-0677">Repeat</keyword>
<evidence type="ECO:0000313" key="4">
    <source>
        <dbReference type="EMBL" id="PCJ41676.1"/>
    </source>
</evidence>
<dbReference type="PANTHER" id="PTHR44809">
    <property type="match status" value="1"/>
</dbReference>
<feature type="repeat" description="TPR" evidence="3">
    <location>
        <begin position="927"/>
        <end position="960"/>
    </location>
</feature>
<comment type="caution">
    <text evidence="4">The sequence shown here is derived from an EMBL/GenBank/DDBJ whole genome shotgun (WGS) entry which is preliminary data.</text>
</comment>
<feature type="repeat" description="TPR" evidence="3">
    <location>
        <begin position="1063"/>
        <end position="1096"/>
    </location>
</feature>
<dbReference type="PROSITE" id="PS50005">
    <property type="entry name" value="TPR"/>
    <property type="match status" value="10"/>
</dbReference>
<proteinExistence type="predicted"/>
<dbReference type="InterPro" id="IPR052943">
    <property type="entry name" value="TMTC_O-mannosyl-trnsfr"/>
</dbReference>